<name>A0ABP6M0L0_9MICC</name>
<keyword evidence="3" id="KW-1185">Reference proteome</keyword>
<organism evidence="2 3">
    <name type="scientific">Nesterenkonia aethiopica</name>
    <dbReference type="NCBI Taxonomy" id="269144"/>
    <lineage>
        <taxon>Bacteria</taxon>
        <taxon>Bacillati</taxon>
        <taxon>Actinomycetota</taxon>
        <taxon>Actinomycetes</taxon>
        <taxon>Micrococcales</taxon>
        <taxon>Micrococcaceae</taxon>
        <taxon>Nesterenkonia</taxon>
    </lineage>
</organism>
<reference evidence="3" key="1">
    <citation type="journal article" date="2019" name="Int. J. Syst. Evol. Microbiol.">
        <title>The Global Catalogue of Microorganisms (GCM) 10K type strain sequencing project: providing services to taxonomists for standard genome sequencing and annotation.</title>
        <authorList>
            <consortium name="The Broad Institute Genomics Platform"/>
            <consortium name="The Broad Institute Genome Sequencing Center for Infectious Disease"/>
            <person name="Wu L."/>
            <person name="Ma J."/>
        </authorList>
    </citation>
    <scope>NUCLEOTIDE SEQUENCE [LARGE SCALE GENOMIC DNA]</scope>
    <source>
        <strain evidence="3">JCM 14309</strain>
    </source>
</reference>
<evidence type="ECO:0000313" key="2">
    <source>
        <dbReference type="EMBL" id="GAA3064346.1"/>
    </source>
</evidence>
<dbReference type="Proteomes" id="UP001500236">
    <property type="component" value="Unassembled WGS sequence"/>
</dbReference>
<comment type="caution">
    <text evidence="2">The sequence shown here is derived from an EMBL/GenBank/DDBJ whole genome shotgun (WGS) entry which is preliminary data.</text>
</comment>
<evidence type="ECO:0000256" key="1">
    <source>
        <dbReference type="SAM" id="Phobius"/>
    </source>
</evidence>
<feature type="transmembrane region" description="Helical" evidence="1">
    <location>
        <begin position="12"/>
        <end position="34"/>
    </location>
</feature>
<accession>A0ABP6M0L0</accession>
<sequence>MDPTARRCVGWAVACLVIGSLVVAIFPPVLMWLATSAGQPGQVLLTVVEPVVAILRWSLFPLGAALIGAAVVIQWLATRLRLEVRQRS</sequence>
<keyword evidence="1" id="KW-0812">Transmembrane</keyword>
<proteinExistence type="predicted"/>
<feature type="transmembrane region" description="Helical" evidence="1">
    <location>
        <begin position="54"/>
        <end position="77"/>
    </location>
</feature>
<keyword evidence="1" id="KW-0472">Membrane</keyword>
<protein>
    <submittedName>
        <fullName evidence="2">Uncharacterized protein</fullName>
    </submittedName>
</protein>
<gene>
    <name evidence="2" type="ORF">GCM10010529_16770</name>
</gene>
<keyword evidence="1" id="KW-1133">Transmembrane helix</keyword>
<dbReference type="EMBL" id="BAAAVT010000009">
    <property type="protein sequence ID" value="GAA3064346.1"/>
    <property type="molecule type" value="Genomic_DNA"/>
</dbReference>
<evidence type="ECO:0000313" key="3">
    <source>
        <dbReference type="Proteomes" id="UP001500236"/>
    </source>
</evidence>